<evidence type="ECO:0000313" key="10">
    <source>
        <dbReference type="Proteomes" id="UP000002279"/>
    </source>
</evidence>
<dbReference type="SMART" id="SM00211">
    <property type="entry name" value="TY"/>
    <property type="match status" value="1"/>
</dbReference>
<reference evidence="9" key="2">
    <citation type="submission" date="2025-08" db="UniProtKB">
        <authorList>
            <consortium name="Ensembl"/>
        </authorList>
    </citation>
    <scope>IDENTIFICATION</scope>
    <source>
        <strain evidence="9">Glennie</strain>
    </source>
</reference>
<dbReference type="Gene3D" id="4.10.800.10">
    <property type="entry name" value="Thyroglobulin type-1"/>
    <property type="match status" value="1"/>
</dbReference>
<dbReference type="GO" id="GO:0043518">
    <property type="term" value="P:negative regulation of DNA damage response, signal transduction by p53 class mediator"/>
    <property type="evidence" value="ECO:0000318"/>
    <property type="project" value="GO_Central"/>
</dbReference>
<dbReference type="GO" id="GO:1902166">
    <property type="term" value="P:negative regulation of intrinsic apoptotic signaling pathway in response to DNA damage by p53 class mediator"/>
    <property type="evidence" value="ECO:0000318"/>
    <property type="project" value="GO_Central"/>
</dbReference>
<evidence type="ECO:0000256" key="5">
    <source>
        <dbReference type="PROSITE-ProRule" id="PRU00500"/>
    </source>
</evidence>
<dbReference type="InterPro" id="IPR036857">
    <property type="entry name" value="Thyroglobulin_1_sf"/>
</dbReference>
<feature type="disulfide bond" evidence="5">
    <location>
        <begin position="298"/>
        <end position="305"/>
    </location>
</feature>
<dbReference type="Ensembl" id="ENSOANT00000003657.2">
    <property type="protein sequence ID" value="ENSOANP00000003656.2"/>
    <property type="gene ID" value="ENSOANG00000002309.4"/>
</dbReference>
<dbReference type="InterPro" id="IPR022339">
    <property type="entry name" value="MHC_II-assoc_invar_chain"/>
</dbReference>
<keyword evidence="7" id="KW-1133">Transmembrane helix</keyword>
<keyword evidence="3 5" id="KW-1015">Disulfide bond</keyword>
<keyword evidence="4" id="KW-0325">Glycoprotein</keyword>
<dbReference type="GO" id="GO:0001961">
    <property type="term" value="P:positive regulation of cytokine-mediated signaling pathway"/>
    <property type="evidence" value="ECO:0000318"/>
    <property type="project" value="GO_Central"/>
</dbReference>
<dbReference type="Proteomes" id="UP000002279">
    <property type="component" value="Chromosome X1"/>
</dbReference>
<dbReference type="Pfam" id="PF09307">
    <property type="entry name" value="MHC2-interact"/>
    <property type="match status" value="1"/>
</dbReference>
<dbReference type="PANTHER" id="PTHR14093">
    <property type="entry name" value="HLA CLASS II GAMMA CHAIN"/>
    <property type="match status" value="1"/>
</dbReference>
<dbReference type="InterPro" id="IPR000716">
    <property type="entry name" value="Thyroglobulin_1"/>
</dbReference>
<accession>F7AJH7</accession>
<organism evidence="9 10">
    <name type="scientific">Ornithorhynchus anatinus</name>
    <name type="common">Duckbill platypus</name>
    <dbReference type="NCBI Taxonomy" id="9258"/>
    <lineage>
        <taxon>Eukaryota</taxon>
        <taxon>Metazoa</taxon>
        <taxon>Chordata</taxon>
        <taxon>Craniata</taxon>
        <taxon>Vertebrata</taxon>
        <taxon>Euteleostomi</taxon>
        <taxon>Mammalia</taxon>
        <taxon>Monotremata</taxon>
        <taxon>Ornithorhynchidae</taxon>
        <taxon>Ornithorhynchus</taxon>
    </lineage>
</organism>
<reference evidence="9" key="3">
    <citation type="submission" date="2025-09" db="UniProtKB">
        <authorList>
            <consortium name="Ensembl"/>
        </authorList>
    </citation>
    <scope>IDENTIFICATION</scope>
    <source>
        <strain evidence="9">Glennie</strain>
    </source>
</reference>
<evidence type="ECO:0000256" key="3">
    <source>
        <dbReference type="ARBA" id="ARBA00023157"/>
    </source>
</evidence>
<dbReference type="AlphaFoldDB" id="F7AJH7"/>
<feature type="transmembrane region" description="Helical" evidence="7">
    <location>
        <begin position="102"/>
        <end position="125"/>
    </location>
</feature>
<dbReference type="PROSITE" id="PS00484">
    <property type="entry name" value="THYROGLOBULIN_1_1"/>
    <property type="match status" value="1"/>
</dbReference>
<reference evidence="9 10" key="1">
    <citation type="journal article" date="2008" name="Nature">
        <title>Genome analysis of the platypus reveals unique signatures of evolution.</title>
        <authorList>
            <person name="Warren W.C."/>
            <person name="Hillier L.W."/>
            <person name="Marshall Graves J.A."/>
            <person name="Birney E."/>
            <person name="Ponting C.P."/>
            <person name="Grutzner F."/>
            <person name="Belov K."/>
            <person name="Miller W."/>
            <person name="Clarke L."/>
            <person name="Chinwalla A.T."/>
            <person name="Yang S.P."/>
            <person name="Heger A."/>
            <person name="Locke D.P."/>
            <person name="Miethke P."/>
            <person name="Waters P.D."/>
            <person name="Veyrunes F."/>
            <person name="Fulton L."/>
            <person name="Fulton B."/>
            <person name="Graves T."/>
            <person name="Wallis J."/>
            <person name="Puente X.S."/>
            <person name="Lopez-Otin C."/>
            <person name="Ordonez G.R."/>
            <person name="Eichler E.E."/>
            <person name="Chen L."/>
            <person name="Cheng Z."/>
            <person name="Deakin J.E."/>
            <person name="Alsop A."/>
            <person name="Thompson K."/>
            <person name="Kirby P."/>
            <person name="Papenfuss A.T."/>
            <person name="Wakefield M.J."/>
            <person name="Olender T."/>
            <person name="Lancet D."/>
            <person name="Huttley G.A."/>
            <person name="Smit A.F."/>
            <person name="Pask A."/>
            <person name="Temple-Smith P."/>
            <person name="Batzer M.A."/>
            <person name="Walker J.A."/>
            <person name="Konkel M.K."/>
            <person name="Harris R.S."/>
            <person name="Whittington C.M."/>
            <person name="Wong E.S."/>
            <person name="Gemmell N.J."/>
            <person name="Buschiazzo E."/>
            <person name="Vargas Jentzsch I.M."/>
            <person name="Merkel A."/>
            <person name="Schmitz J."/>
            <person name="Zemann A."/>
            <person name="Churakov G."/>
            <person name="Kriegs J.O."/>
            <person name="Brosius J."/>
            <person name="Murchison E.P."/>
            <person name="Sachidanandam R."/>
            <person name="Smith C."/>
            <person name="Hannon G.J."/>
            <person name="Tsend-Ayush E."/>
            <person name="McMillan D."/>
            <person name="Attenborough R."/>
            <person name="Rens W."/>
            <person name="Ferguson-Smith M."/>
            <person name="Lefevre C.M."/>
            <person name="Sharp J.A."/>
            <person name="Nicholas K.R."/>
            <person name="Ray D.A."/>
            <person name="Kube M."/>
            <person name="Reinhardt R."/>
            <person name="Pringle T.H."/>
            <person name="Taylor J."/>
            <person name="Jones R.C."/>
            <person name="Nixon B."/>
            <person name="Dacheux J.L."/>
            <person name="Niwa H."/>
            <person name="Sekita Y."/>
            <person name="Huang X."/>
            <person name="Stark A."/>
            <person name="Kheradpour P."/>
            <person name="Kellis M."/>
            <person name="Flicek P."/>
            <person name="Chen Y."/>
            <person name="Webber C."/>
            <person name="Hardison R."/>
            <person name="Nelson J."/>
            <person name="Hallsworth-Pepin K."/>
            <person name="Delehaunty K."/>
            <person name="Markovic C."/>
            <person name="Minx P."/>
            <person name="Feng Y."/>
            <person name="Kremitzki C."/>
            <person name="Mitreva M."/>
            <person name="Glasscock J."/>
            <person name="Wylie T."/>
            <person name="Wohldmann P."/>
            <person name="Thiru P."/>
            <person name="Nhan M.N."/>
            <person name="Pohl C.S."/>
            <person name="Smith S.M."/>
            <person name="Hou S."/>
            <person name="Nefedov M."/>
            <person name="de Jong P.J."/>
            <person name="Renfree M.B."/>
            <person name="Mardis E.R."/>
            <person name="Wilson R.K."/>
        </authorList>
    </citation>
    <scope>NUCLEOTIDE SEQUENCE [LARGE SCALE GENOMIC DNA]</scope>
    <source>
        <strain evidence="9 10">Glennie</strain>
    </source>
</reference>
<feature type="domain" description="Thyroglobulin type-1" evidence="8">
    <location>
        <begin position="265"/>
        <end position="326"/>
    </location>
</feature>
<evidence type="ECO:0000256" key="4">
    <source>
        <dbReference type="ARBA" id="ARBA00023180"/>
    </source>
</evidence>
<dbReference type="InterPro" id="IPR052001">
    <property type="entry name" value="MHC-II_Gamma/Thyroglobulin"/>
</dbReference>
<dbReference type="GO" id="GO:0006886">
    <property type="term" value="P:intracellular protein transport"/>
    <property type="evidence" value="ECO:0007669"/>
    <property type="project" value="InterPro"/>
</dbReference>
<comment type="subcellular location">
    <subcellularLocation>
        <location evidence="1">Secreted</location>
    </subcellularLocation>
</comment>
<keyword evidence="7" id="KW-0472">Membrane</keyword>
<evidence type="ECO:0000259" key="8">
    <source>
        <dbReference type="PROSITE" id="PS51162"/>
    </source>
</evidence>
<dbReference type="GO" id="GO:0035718">
    <property type="term" value="F:macrophage migration inhibitory factor binding"/>
    <property type="evidence" value="ECO:0000318"/>
    <property type="project" value="GO_Central"/>
</dbReference>
<dbReference type="GO" id="GO:0019882">
    <property type="term" value="P:antigen processing and presentation"/>
    <property type="evidence" value="ECO:0000318"/>
    <property type="project" value="GO_Central"/>
</dbReference>
<proteinExistence type="predicted"/>
<dbReference type="GO" id="GO:0009986">
    <property type="term" value="C:cell surface"/>
    <property type="evidence" value="ECO:0000318"/>
    <property type="project" value="GO_Central"/>
</dbReference>
<dbReference type="PRINTS" id="PR01990">
    <property type="entry name" value="CD74ANTIGEN"/>
</dbReference>
<dbReference type="InterPro" id="IPR036613">
    <property type="entry name" value="MHCII_invariant_trimer_sf"/>
</dbReference>
<dbReference type="eggNOG" id="KOG1214">
    <property type="taxonomic scope" value="Eukaryota"/>
</dbReference>
<dbReference type="HOGENOM" id="CLU_086066_0_0_1"/>
<dbReference type="GO" id="GO:0005737">
    <property type="term" value="C:cytoplasm"/>
    <property type="evidence" value="ECO:0000318"/>
    <property type="project" value="GO_Central"/>
</dbReference>
<dbReference type="GeneTree" id="ENSGT00390000008961"/>
<dbReference type="InterPro" id="IPR011988">
    <property type="entry name" value="MHC_II-assoc_invariant_trimer"/>
</dbReference>
<gene>
    <name evidence="9" type="primary">CD74</name>
</gene>
<feature type="region of interest" description="Disordered" evidence="6">
    <location>
        <begin position="22"/>
        <end position="71"/>
    </location>
</feature>
<keyword evidence="7" id="KW-0812">Transmembrane</keyword>
<feature type="compositionally biased region" description="Low complexity" evidence="6">
    <location>
        <begin position="50"/>
        <end position="62"/>
    </location>
</feature>
<keyword evidence="10" id="KW-1185">Reference proteome</keyword>
<keyword evidence="2" id="KW-0964">Secreted</keyword>
<dbReference type="Bgee" id="ENSOANG00000002309">
    <property type="expression patterns" value="Expressed in ovary and 7 other cell types or tissues"/>
</dbReference>
<dbReference type="InParanoid" id="F7AJH7"/>
<dbReference type="GO" id="GO:0016020">
    <property type="term" value="C:membrane"/>
    <property type="evidence" value="ECO:0007669"/>
    <property type="project" value="InterPro"/>
</dbReference>
<protein>
    <recommendedName>
        <fullName evidence="8">Thyroglobulin type-1 domain-containing protein</fullName>
    </recommendedName>
</protein>
<evidence type="ECO:0000313" key="9">
    <source>
        <dbReference type="Ensembl" id="ENSOANP00000003656.2"/>
    </source>
</evidence>
<sequence>MHQLDPSLLRQLHHCCLAGTPTRQRTASPRRVPARCSRSPDARSGGGGDSDSSGSDSFGPRGNNQPASTMEDQQNLISNQERMPIMGVNSRSPRRSCSGGPAYTIFSLLAALLIAGQAVTVYFVYQQQQHINKLTLTSQNLQLESLQRKLPKSRLPFNKLRVAQPLPMMLAGPENLPSNTKLPLSNSTTDQVMHLLLKGAPTKIYPELNEGFQDNMEQLKNNMGHESWQNFKHWMHHWLLFELSKKPQNATPTETPKHVTPRKVLTKCQQQASLVPPVHPGQFRPKCDENGNYLPLQCKGSTGYCWCVYPNGTMITGTESRTRKNCSDLLEPMSSGLGLDLTQDI</sequence>
<dbReference type="CDD" id="cd00191">
    <property type="entry name" value="TY"/>
    <property type="match status" value="1"/>
</dbReference>
<dbReference type="InterPro" id="IPR015386">
    <property type="entry name" value="MHC_II-assoc_invar/CLIP_MHC-bd"/>
</dbReference>
<comment type="caution">
    <text evidence="5">Lacks conserved residue(s) required for the propagation of feature annotation.</text>
</comment>
<dbReference type="SUPFAM" id="SSF48305">
    <property type="entry name" value="Class II MHC-associated invariant chain ectoplasmic trimerization domain"/>
    <property type="match status" value="1"/>
</dbReference>
<dbReference type="FunCoup" id="F7AJH7">
    <property type="interactions" value="241"/>
</dbReference>
<dbReference type="PROSITE" id="PS51162">
    <property type="entry name" value="THYROGLOBULIN_1_2"/>
    <property type="match status" value="1"/>
</dbReference>
<name>F7AJH7_ORNAN</name>
<dbReference type="GO" id="GO:0002830">
    <property type="term" value="P:positive regulation of type 2 immune response"/>
    <property type="evidence" value="ECO:0000318"/>
    <property type="project" value="GO_Central"/>
</dbReference>
<evidence type="ECO:0000256" key="6">
    <source>
        <dbReference type="SAM" id="MobiDB-lite"/>
    </source>
</evidence>
<evidence type="ECO:0000256" key="1">
    <source>
        <dbReference type="ARBA" id="ARBA00004613"/>
    </source>
</evidence>
<dbReference type="GO" id="GO:0060907">
    <property type="term" value="P:positive regulation of macrophage cytokine production"/>
    <property type="evidence" value="ECO:0000318"/>
    <property type="project" value="GO_Central"/>
</dbReference>
<dbReference type="GO" id="GO:0070374">
    <property type="term" value="P:positive regulation of ERK1 and ERK2 cascade"/>
    <property type="evidence" value="ECO:0000318"/>
    <property type="project" value="GO_Central"/>
</dbReference>
<dbReference type="GO" id="GO:0070206">
    <property type="term" value="P:protein trimerization"/>
    <property type="evidence" value="ECO:0007669"/>
    <property type="project" value="InterPro"/>
</dbReference>
<dbReference type="PANTHER" id="PTHR14093:SF17">
    <property type="entry name" value="HLA CLASS II HISTOCOMPATIBILITY ANTIGEN GAMMA CHAIN"/>
    <property type="match status" value="1"/>
</dbReference>
<dbReference type="Pfam" id="PF00086">
    <property type="entry name" value="Thyroglobulin_1"/>
    <property type="match status" value="1"/>
</dbReference>
<dbReference type="GO" id="GO:0002286">
    <property type="term" value="P:T cell activation involved in immune response"/>
    <property type="evidence" value="ECO:0000318"/>
    <property type="project" value="GO_Central"/>
</dbReference>
<feature type="disulfide bond" evidence="5">
    <location>
        <begin position="268"/>
        <end position="287"/>
    </location>
</feature>
<dbReference type="GO" id="GO:0005576">
    <property type="term" value="C:extracellular region"/>
    <property type="evidence" value="ECO:0007669"/>
    <property type="project" value="UniProtKB-SubCell"/>
</dbReference>
<dbReference type="Pfam" id="PF08831">
    <property type="entry name" value="MHCassoc_trimer"/>
    <property type="match status" value="1"/>
</dbReference>
<dbReference type="SUPFAM" id="SSF57610">
    <property type="entry name" value="Thyroglobulin type-1 domain"/>
    <property type="match status" value="1"/>
</dbReference>
<dbReference type="GO" id="GO:0042289">
    <property type="term" value="F:MHC class II protein binding"/>
    <property type="evidence" value="ECO:0000318"/>
    <property type="project" value="GO_Central"/>
</dbReference>
<evidence type="ECO:0000256" key="7">
    <source>
        <dbReference type="SAM" id="Phobius"/>
    </source>
</evidence>
<dbReference type="STRING" id="9258.ENSOANP00000003656"/>
<dbReference type="OMA" id="HHNCSEP"/>
<evidence type="ECO:0000256" key="2">
    <source>
        <dbReference type="ARBA" id="ARBA00022525"/>
    </source>
</evidence>
<dbReference type="Gene3D" id="1.10.870.10">
    <property type="entry name" value="MHC class II-associated invariant chain, trimerisation domain"/>
    <property type="match status" value="1"/>
</dbReference>
<dbReference type="GO" id="GO:0004896">
    <property type="term" value="F:cytokine receptor activity"/>
    <property type="evidence" value="ECO:0000318"/>
    <property type="project" value="GO_Central"/>
</dbReference>